<reference evidence="2" key="1">
    <citation type="submission" date="2019-11" db="EMBL/GenBank/DDBJ databases">
        <authorList>
            <person name="Feng L."/>
        </authorList>
    </citation>
    <scope>NUCLEOTIDE SEQUENCE</scope>
    <source>
        <strain evidence="2">CnexileLFYP112</strain>
    </source>
</reference>
<proteinExistence type="predicted"/>
<keyword evidence="1" id="KW-0812">Transmembrane</keyword>
<evidence type="ECO:0000313" key="2">
    <source>
        <dbReference type="EMBL" id="VYT06633.1"/>
    </source>
</evidence>
<sequence>MENKLKVFGVTVLILIFGLFLPSFLQFRDMDSYAGRTTSSIRTETKYTDDMGAKILHDSYLRSENQKEAFSAQKFEQRKSVQRLSIEFFVILIFSLGICLKRVYLSYIQFYSFPFERFLWEQSVLLKKDGKKDRTCFCL</sequence>
<accession>A0A6N2TPP9</accession>
<keyword evidence="1" id="KW-1133">Transmembrane helix</keyword>
<gene>
    <name evidence="2" type="ORF">CNLFYP112_00432</name>
</gene>
<feature type="transmembrane region" description="Helical" evidence="1">
    <location>
        <begin position="84"/>
        <end position="104"/>
    </location>
</feature>
<protein>
    <submittedName>
        <fullName evidence="2">Uncharacterized protein</fullName>
    </submittedName>
</protein>
<dbReference type="EMBL" id="CACRTG010000012">
    <property type="protein sequence ID" value="VYT06633.1"/>
    <property type="molecule type" value="Genomic_DNA"/>
</dbReference>
<feature type="transmembrane region" description="Helical" evidence="1">
    <location>
        <begin position="6"/>
        <end position="27"/>
    </location>
</feature>
<dbReference type="AlphaFoldDB" id="A0A6N2TPP9"/>
<evidence type="ECO:0000256" key="1">
    <source>
        <dbReference type="SAM" id="Phobius"/>
    </source>
</evidence>
<name>A0A6N2TPP9_9FIRM</name>
<organism evidence="2">
    <name type="scientific">[Clostridium] nexile</name>
    <dbReference type="NCBI Taxonomy" id="29361"/>
    <lineage>
        <taxon>Bacteria</taxon>
        <taxon>Bacillati</taxon>
        <taxon>Bacillota</taxon>
        <taxon>Clostridia</taxon>
        <taxon>Lachnospirales</taxon>
        <taxon>Lachnospiraceae</taxon>
        <taxon>Tyzzerella</taxon>
    </lineage>
</organism>
<keyword evidence="1" id="KW-0472">Membrane</keyword>